<organism evidence="4 5">
    <name type="scientific">Dendrothele bispora (strain CBS 962.96)</name>
    <dbReference type="NCBI Taxonomy" id="1314807"/>
    <lineage>
        <taxon>Eukaryota</taxon>
        <taxon>Fungi</taxon>
        <taxon>Dikarya</taxon>
        <taxon>Basidiomycota</taxon>
        <taxon>Agaricomycotina</taxon>
        <taxon>Agaricomycetes</taxon>
        <taxon>Agaricomycetidae</taxon>
        <taxon>Agaricales</taxon>
        <taxon>Agaricales incertae sedis</taxon>
        <taxon>Dendrothele</taxon>
    </lineage>
</organism>
<feature type="transmembrane region" description="Helical" evidence="2">
    <location>
        <begin position="217"/>
        <end position="235"/>
    </location>
</feature>
<evidence type="ECO:0000259" key="3">
    <source>
        <dbReference type="Pfam" id="PF24800"/>
    </source>
</evidence>
<evidence type="ECO:0000313" key="5">
    <source>
        <dbReference type="Proteomes" id="UP000297245"/>
    </source>
</evidence>
<feature type="transmembrane region" description="Helical" evidence="2">
    <location>
        <begin position="255"/>
        <end position="277"/>
    </location>
</feature>
<keyword evidence="2" id="KW-0812">Transmembrane</keyword>
<dbReference type="PANTHER" id="PTHR42109:SF2">
    <property type="entry name" value="INTEGRAL MEMBRANE PROTEIN"/>
    <property type="match status" value="1"/>
</dbReference>
<keyword evidence="2" id="KW-1133">Transmembrane helix</keyword>
<keyword evidence="5" id="KW-1185">Reference proteome</keyword>
<feature type="transmembrane region" description="Helical" evidence="2">
    <location>
        <begin position="46"/>
        <end position="67"/>
    </location>
</feature>
<dbReference type="Proteomes" id="UP000297245">
    <property type="component" value="Unassembled WGS sequence"/>
</dbReference>
<dbReference type="PANTHER" id="PTHR42109">
    <property type="entry name" value="UNPLACED GENOMIC SCAFFOLD UM_SCAF_CONTIG_1.265, WHOLE GENOME SHOTGUN SEQUENCE"/>
    <property type="match status" value="1"/>
</dbReference>
<feature type="domain" description="DUF7702" evidence="3">
    <location>
        <begin position="22"/>
        <end position="193"/>
    </location>
</feature>
<name>A0A4S8LVZ1_DENBC</name>
<dbReference type="Pfam" id="PF24800">
    <property type="entry name" value="DUF7702"/>
    <property type="match status" value="1"/>
</dbReference>
<feature type="transmembrane region" description="Helical" evidence="2">
    <location>
        <begin position="87"/>
        <end position="108"/>
    </location>
</feature>
<accession>A0A4S8LVZ1</accession>
<gene>
    <name evidence="4" type="ORF">K435DRAFT_840347</name>
</gene>
<protein>
    <recommendedName>
        <fullName evidence="3">DUF7702 domain-containing protein</fullName>
    </recommendedName>
</protein>
<reference evidence="4 5" key="1">
    <citation type="journal article" date="2019" name="Nat. Ecol. Evol.">
        <title>Megaphylogeny resolves global patterns of mushroom evolution.</title>
        <authorList>
            <person name="Varga T."/>
            <person name="Krizsan K."/>
            <person name="Foldi C."/>
            <person name="Dima B."/>
            <person name="Sanchez-Garcia M."/>
            <person name="Sanchez-Ramirez S."/>
            <person name="Szollosi G.J."/>
            <person name="Szarkandi J.G."/>
            <person name="Papp V."/>
            <person name="Albert L."/>
            <person name="Andreopoulos W."/>
            <person name="Angelini C."/>
            <person name="Antonin V."/>
            <person name="Barry K.W."/>
            <person name="Bougher N.L."/>
            <person name="Buchanan P."/>
            <person name="Buyck B."/>
            <person name="Bense V."/>
            <person name="Catcheside P."/>
            <person name="Chovatia M."/>
            <person name="Cooper J."/>
            <person name="Damon W."/>
            <person name="Desjardin D."/>
            <person name="Finy P."/>
            <person name="Geml J."/>
            <person name="Haridas S."/>
            <person name="Hughes K."/>
            <person name="Justo A."/>
            <person name="Karasinski D."/>
            <person name="Kautmanova I."/>
            <person name="Kiss B."/>
            <person name="Kocsube S."/>
            <person name="Kotiranta H."/>
            <person name="LaButti K.M."/>
            <person name="Lechner B.E."/>
            <person name="Liimatainen K."/>
            <person name="Lipzen A."/>
            <person name="Lukacs Z."/>
            <person name="Mihaltcheva S."/>
            <person name="Morgado L.N."/>
            <person name="Niskanen T."/>
            <person name="Noordeloos M.E."/>
            <person name="Ohm R.A."/>
            <person name="Ortiz-Santana B."/>
            <person name="Ovrebo C."/>
            <person name="Racz N."/>
            <person name="Riley R."/>
            <person name="Savchenko A."/>
            <person name="Shiryaev A."/>
            <person name="Soop K."/>
            <person name="Spirin V."/>
            <person name="Szebenyi C."/>
            <person name="Tomsovsky M."/>
            <person name="Tulloss R.E."/>
            <person name="Uehling J."/>
            <person name="Grigoriev I.V."/>
            <person name="Vagvolgyi C."/>
            <person name="Papp T."/>
            <person name="Martin F.M."/>
            <person name="Miettinen O."/>
            <person name="Hibbett D.S."/>
            <person name="Nagy L.G."/>
        </authorList>
    </citation>
    <scope>NUCLEOTIDE SEQUENCE [LARGE SCALE GENOMIC DNA]</scope>
    <source>
        <strain evidence="4 5">CBS 962.96</strain>
    </source>
</reference>
<feature type="transmembrane region" description="Helical" evidence="2">
    <location>
        <begin position="18"/>
        <end position="37"/>
    </location>
</feature>
<dbReference type="EMBL" id="ML179254">
    <property type="protein sequence ID" value="THU93238.1"/>
    <property type="molecule type" value="Genomic_DNA"/>
</dbReference>
<dbReference type="InterPro" id="IPR056119">
    <property type="entry name" value="DUF7702"/>
</dbReference>
<feature type="compositionally biased region" description="Low complexity" evidence="1">
    <location>
        <begin position="201"/>
        <end position="215"/>
    </location>
</feature>
<proteinExistence type="predicted"/>
<feature type="region of interest" description="Disordered" evidence="1">
    <location>
        <begin position="196"/>
        <end position="216"/>
    </location>
</feature>
<dbReference type="AlphaFoldDB" id="A0A4S8LVZ1"/>
<keyword evidence="2" id="KW-0472">Membrane</keyword>
<evidence type="ECO:0000313" key="4">
    <source>
        <dbReference type="EMBL" id="THU93238.1"/>
    </source>
</evidence>
<dbReference type="OrthoDB" id="5389493at2759"/>
<sequence>MSTTNINFAKSVGQYDSVAAAIVFTVLYAPLAIRFIISLVRQRKRVLFVLTLFCQIRIASFAIRAVLTSSESAGENESLFIADQVLQSVGFVGLLLSTYGLIIDRLNLSSSNSQPSSRPLFQLLQNQRIFHLLTTTTAVLGIVGITYLTDPDESKRSTGNTLKKVSVVLFLILTVITVLLTAMLIMSEANVSRERPTALKPSTSPASRSQSPSSSNFVHTQVPYILVLIALLLLFREIFLTATISSPQTQNSEKFWYPLVALPEFLCVVCFAIPGVIPPKKAVQDWEQGAW</sequence>
<evidence type="ECO:0000256" key="1">
    <source>
        <dbReference type="SAM" id="MobiDB-lite"/>
    </source>
</evidence>
<feature type="transmembrane region" description="Helical" evidence="2">
    <location>
        <begin position="168"/>
        <end position="186"/>
    </location>
</feature>
<evidence type="ECO:0000256" key="2">
    <source>
        <dbReference type="SAM" id="Phobius"/>
    </source>
</evidence>